<evidence type="ECO:0000256" key="4">
    <source>
        <dbReference type="ARBA" id="ARBA00022692"/>
    </source>
</evidence>
<keyword evidence="4 12" id="KW-0812">Transmembrane</keyword>
<dbReference type="InterPro" id="IPR036028">
    <property type="entry name" value="SH3-like_dom_sf"/>
</dbReference>
<dbReference type="InterPro" id="IPR025875">
    <property type="entry name" value="Leu-rich_rpt_4"/>
</dbReference>
<feature type="domain" description="SH3" evidence="13">
    <location>
        <begin position="664"/>
        <end position="725"/>
    </location>
</feature>
<dbReference type="OrthoDB" id="676979at2759"/>
<keyword evidence="8 12" id="KW-0472">Membrane</keyword>
<keyword evidence="9" id="KW-0325">Glycoprotein</keyword>
<evidence type="ECO:0000256" key="6">
    <source>
        <dbReference type="ARBA" id="ARBA00022737"/>
    </source>
</evidence>
<dbReference type="InterPro" id="IPR001611">
    <property type="entry name" value="Leu-rich_rpt"/>
</dbReference>
<evidence type="ECO:0000256" key="12">
    <source>
        <dbReference type="SAM" id="Phobius"/>
    </source>
</evidence>
<dbReference type="InterPro" id="IPR032675">
    <property type="entry name" value="LRR_dom_sf"/>
</dbReference>
<feature type="region of interest" description="Disordered" evidence="11">
    <location>
        <begin position="741"/>
        <end position="760"/>
    </location>
</feature>
<evidence type="ECO:0000256" key="5">
    <source>
        <dbReference type="ARBA" id="ARBA00022729"/>
    </source>
</evidence>
<evidence type="ECO:0000313" key="14">
    <source>
        <dbReference type="EMBL" id="KXS08928.1"/>
    </source>
</evidence>
<name>A0A138ZWR8_GONPJ</name>
<reference evidence="14 15" key="1">
    <citation type="journal article" date="2015" name="Genome Biol. Evol.">
        <title>Phylogenomic analyses indicate that early fungi evolved digesting cell walls of algal ancestors of land plants.</title>
        <authorList>
            <person name="Chang Y."/>
            <person name="Wang S."/>
            <person name="Sekimoto S."/>
            <person name="Aerts A.L."/>
            <person name="Choi C."/>
            <person name="Clum A."/>
            <person name="LaButti K.M."/>
            <person name="Lindquist E.A."/>
            <person name="Yee Ngan C."/>
            <person name="Ohm R.A."/>
            <person name="Salamov A.A."/>
            <person name="Grigoriev I.V."/>
            <person name="Spatafora J.W."/>
            <person name="Berbee M.L."/>
        </authorList>
    </citation>
    <scope>NUCLEOTIDE SEQUENCE [LARGE SCALE GENOMIC DNA]</scope>
    <source>
        <strain evidence="14 15">JEL478</strain>
    </source>
</reference>
<comment type="subcellular location">
    <subcellularLocation>
        <location evidence="1">Membrane</location>
    </subcellularLocation>
</comment>
<dbReference type="PRINTS" id="PR00019">
    <property type="entry name" value="LEURICHRPT"/>
</dbReference>
<dbReference type="PANTHER" id="PTHR48063">
    <property type="entry name" value="LRR RECEPTOR-LIKE KINASE"/>
    <property type="match status" value="1"/>
</dbReference>
<dbReference type="FunFam" id="3.80.10.10:FF:000095">
    <property type="entry name" value="LRR receptor-like serine/threonine-protein kinase GSO1"/>
    <property type="match status" value="1"/>
</dbReference>
<dbReference type="Gene3D" id="2.30.30.40">
    <property type="entry name" value="SH3 Domains"/>
    <property type="match status" value="1"/>
</dbReference>
<feature type="transmembrane region" description="Helical" evidence="12">
    <location>
        <begin position="443"/>
        <end position="466"/>
    </location>
</feature>
<evidence type="ECO:0000256" key="9">
    <source>
        <dbReference type="ARBA" id="ARBA00023180"/>
    </source>
</evidence>
<dbReference type="InterPro" id="IPR046956">
    <property type="entry name" value="RLP23-like"/>
</dbReference>
<dbReference type="SUPFAM" id="SSF50044">
    <property type="entry name" value="SH3-domain"/>
    <property type="match status" value="1"/>
</dbReference>
<feature type="compositionally biased region" description="Polar residues" evidence="11">
    <location>
        <begin position="529"/>
        <end position="542"/>
    </location>
</feature>
<keyword evidence="15" id="KW-1185">Reference proteome</keyword>
<sequence length="795" mass="85629">MSQTPDCTPFEQLFNQSGLPLLWKPGDCCSVNPSSNWYNPPAPAFNCSSGRIKDVWLYGLGLRAPISNISVASELRILDLSNNQLTGNVQWLANLTQLERIDLGKNQFMGEIPDLSATTQLYYLDLSLNNIDGQIPLSWGFNLYHLNLSFNKISGPVPYLLKNNVTLQVLDLSSNILTGTIPPLSSFKTLYTLNLSRNHLTGTIPYLQNAPGSSILDLSDNNLTGVIPKLGEGFTTVNLSHNSLTGPVPASVYGSYLENLEILDLSNNQLSGTISAYSKSLSILNLSRNQLTGSIPTWTPEYFQNITLDLSHNQFSGNVKDLTSFSELQLVDLSYNQLSGAPPKLPQYLRYVALDHNHFSGSIPPLYGYERLTNLDLSFNNFSGNLDNLLKLPALMYCRLGSNPGLYSCNGSLPSVCNDTASPIVFSGACINPSDSISGPKTAAIAGGVIGGVVGVAILIVGLARYRRGKAKNRRSTSNLDTMAVASEGIRKTQPTAPRALPPQRTSIAVERTVSPDSKMRHVRDLRSENNSTEEQPRNSNKNLDDESTHASLTRLLGNLETPVIPLSSHGTEPPSKPLAPPPLLALPPSDSLRLAVPSNYNPFRDQGGSGQPHRFDRITSNEIPNGPGLAGEDEHLQSLVPHWAFTALVGTMLDHMPRVDLPLRSPPLSVEHDYVPTNPDELAAARGDLVKLKTVFRDGWGIGLNVVSEAVGLIPLDCLRIAPSQPNFSGPPTIRLESVHLTGSGGTPTAPPPSSNARNVEDVRGAIGAVPGVDTVALPAARVPLAVGSTQRSL</sequence>
<evidence type="ECO:0000256" key="8">
    <source>
        <dbReference type="ARBA" id="ARBA00023136"/>
    </source>
</evidence>
<proteinExistence type="predicted"/>
<evidence type="ECO:0000256" key="3">
    <source>
        <dbReference type="ARBA" id="ARBA00022614"/>
    </source>
</evidence>
<evidence type="ECO:0000256" key="1">
    <source>
        <dbReference type="ARBA" id="ARBA00004370"/>
    </source>
</evidence>
<keyword evidence="2 10" id="KW-0728">SH3 domain</keyword>
<dbReference type="Proteomes" id="UP000070544">
    <property type="component" value="Unassembled WGS sequence"/>
</dbReference>
<keyword evidence="7 12" id="KW-1133">Transmembrane helix</keyword>
<accession>A0A138ZWR8</accession>
<evidence type="ECO:0000256" key="2">
    <source>
        <dbReference type="ARBA" id="ARBA00022443"/>
    </source>
</evidence>
<dbReference type="PROSITE" id="PS51450">
    <property type="entry name" value="LRR"/>
    <property type="match status" value="4"/>
</dbReference>
<dbReference type="SUPFAM" id="SSF52058">
    <property type="entry name" value="L domain-like"/>
    <property type="match status" value="2"/>
</dbReference>
<evidence type="ECO:0000256" key="10">
    <source>
        <dbReference type="PROSITE-ProRule" id="PRU00192"/>
    </source>
</evidence>
<dbReference type="STRING" id="1344416.A0A138ZWR8"/>
<organism evidence="14 15">
    <name type="scientific">Gonapodya prolifera (strain JEL478)</name>
    <name type="common">Monoblepharis prolifera</name>
    <dbReference type="NCBI Taxonomy" id="1344416"/>
    <lineage>
        <taxon>Eukaryota</taxon>
        <taxon>Fungi</taxon>
        <taxon>Fungi incertae sedis</taxon>
        <taxon>Chytridiomycota</taxon>
        <taxon>Chytridiomycota incertae sedis</taxon>
        <taxon>Monoblepharidomycetes</taxon>
        <taxon>Monoblepharidales</taxon>
        <taxon>Gonapodyaceae</taxon>
        <taxon>Gonapodya</taxon>
    </lineage>
</organism>
<dbReference type="PROSITE" id="PS50002">
    <property type="entry name" value="SH3"/>
    <property type="match status" value="1"/>
</dbReference>
<protein>
    <submittedName>
        <fullName evidence="14">RNI-like protein</fullName>
    </submittedName>
</protein>
<evidence type="ECO:0000259" key="13">
    <source>
        <dbReference type="PROSITE" id="PS50002"/>
    </source>
</evidence>
<dbReference type="GO" id="GO:0016020">
    <property type="term" value="C:membrane"/>
    <property type="evidence" value="ECO:0007669"/>
    <property type="project" value="UniProtKB-SubCell"/>
</dbReference>
<gene>
    <name evidence="14" type="ORF">M427DRAFT_161270</name>
</gene>
<dbReference type="EMBL" id="KQ965918">
    <property type="protein sequence ID" value="KXS08928.1"/>
    <property type="molecule type" value="Genomic_DNA"/>
</dbReference>
<evidence type="ECO:0000313" key="15">
    <source>
        <dbReference type="Proteomes" id="UP000070544"/>
    </source>
</evidence>
<dbReference type="AlphaFoldDB" id="A0A138ZWR8"/>
<dbReference type="Pfam" id="PF12799">
    <property type="entry name" value="LRR_4"/>
    <property type="match status" value="1"/>
</dbReference>
<keyword evidence="3" id="KW-0433">Leucine-rich repeat</keyword>
<feature type="region of interest" description="Disordered" evidence="11">
    <location>
        <begin position="471"/>
        <end position="549"/>
    </location>
</feature>
<evidence type="ECO:0000256" key="11">
    <source>
        <dbReference type="SAM" id="MobiDB-lite"/>
    </source>
</evidence>
<feature type="compositionally biased region" description="Basic and acidic residues" evidence="11">
    <location>
        <begin position="518"/>
        <end position="528"/>
    </location>
</feature>
<evidence type="ECO:0000256" key="7">
    <source>
        <dbReference type="ARBA" id="ARBA00022989"/>
    </source>
</evidence>
<dbReference type="Gene3D" id="3.80.10.10">
    <property type="entry name" value="Ribonuclease Inhibitor"/>
    <property type="match status" value="2"/>
</dbReference>
<dbReference type="InterPro" id="IPR001452">
    <property type="entry name" value="SH3_domain"/>
</dbReference>
<dbReference type="Pfam" id="PF00560">
    <property type="entry name" value="LRR_1"/>
    <property type="match status" value="5"/>
</dbReference>
<keyword evidence="6" id="KW-0677">Repeat</keyword>
<keyword evidence="5" id="KW-0732">Signal</keyword>